<evidence type="ECO:0000256" key="3">
    <source>
        <dbReference type="ARBA" id="ARBA00022730"/>
    </source>
</evidence>
<dbReference type="GO" id="GO:0003735">
    <property type="term" value="F:structural constituent of ribosome"/>
    <property type="evidence" value="ECO:0007669"/>
    <property type="project" value="TreeGrafter"/>
</dbReference>
<dbReference type="CDD" id="cd00165">
    <property type="entry name" value="S4"/>
    <property type="match status" value="1"/>
</dbReference>
<evidence type="ECO:0000259" key="12">
    <source>
        <dbReference type="SMART" id="SM00363"/>
    </source>
</evidence>
<keyword evidence="6" id="KW-0496">Mitochondrion</keyword>
<evidence type="ECO:0000313" key="13">
    <source>
        <dbReference type="EMBL" id="AUW30962.1"/>
    </source>
</evidence>
<dbReference type="GO" id="GO:0019843">
    <property type="term" value="F:rRNA binding"/>
    <property type="evidence" value="ECO:0007669"/>
    <property type="project" value="UniProtKB-KW"/>
</dbReference>
<evidence type="ECO:0000256" key="1">
    <source>
        <dbReference type="ARBA" id="ARBA00004173"/>
    </source>
</evidence>
<dbReference type="GO" id="GO:0042274">
    <property type="term" value="P:ribosomal small subunit biogenesis"/>
    <property type="evidence" value="ECO:0007669"/>
    <property type="project" value="TreeGrafter"/>
</dbReference>
<evidence type="ECO:0000256" key="8">
    <source>
        <dbReference type="ARBA" id="ARBA00037226"/>
    </source>
</evidence>
<dbReference type="InterPro" id="IPR036986">
    <property type="entry name" value="S4_RNA-bd_sf"/>
</dbReference>
<dbReference type="SMART" id="SM00363">
    <property type="entry name" value="S4"/>
    <property type="match status" value="1"/>
</dbReference>
<name>A0A2K9YDP6_CLAUC</name>
<dbReference type="FunFam" id="3.10.290.10:FF:000025">
    <property type="entry name" value="30S ribosomal subunit S4"/>
    <property type="match status" value="1"/>
</dbReference>
<dbReference type="Gene3D" id="3.10.290.10">
    <property type="entry name" value="RNA-binding S4 domain"/>
    <property type="match status" value="1"/>
</dbReference>
<comment type="function">
    <text evidence="8">Component of the mitochondrial ribosome (mitoribosome), a dedicated translation machinery responsible for the synthesis of mitochondrial genome-encoded proteins, including at least some of the essential transmembrane subunits of the mitochondrial respiratory chain. The mitoribosomes are attached to the mitochondrial inner membrane and translation products are cotranslationally integrated into the membrane.</text>
</comment>
<dbReference type="EMBL" id="MG777484">
    <property type="protein sequence ID" value="AUW30962.1"/>
    <property type="molecule type" value="Genomic_DNA"/>
</dbReference>
<protein>
    <recommendedName>
        <fullName evidence="9">Small ribosomal subunit protein uS4m</fullName>
    </recommendedName>
</protein>
<evidence type="ECO:0000256" key="4">
    <source>
        <dbReference type="ARBA" id="ARBA00022884"/>
    </source>
</evidence>
<evidence type="ECO:0000256" key="10">
    <source>
        <dbReference type="PROSITE-ProRule" id="PRU00182"/>
    </source>
</evidence>
<evidence type="ECO:0000256" key="5">
    <source>
        <dbReference type="ARBA" id="ARBA00022980"/>
    </source>
</evidence>
<evidence type="ECO:0000256" key="2">
    <source>
        <dbReference type="ARBA" id="ARBA00007465"/>
    </source>
</evidence>
<keyword evidence="3" id="KW-0699">rRNA-binding</keyword>
<keyword evidence="7" id="KW-0687">Ribonucleoprotein</keyword>
<evidence type="ECO:0000256" key="7">
    <source>
        <dbReference type="ARBA" id="ARBA00023274"/>
    </source>
</evidence>
<feature type="region of interest" description="Disordered" evidence="11">
    <location>
        <begin position="198"/>
        <end position="240"/>
    </location>
</feature>
<dbReference type="PANTHER" id="PTHR11831:SF4">
    <property type="entry name" value="SMALL RIBOSOMAL SUBUNIT PROTEIN US4M"/>
    <property type="match status" value="1"/>
</dbReference>
<feature type="domain" description="RNA-binding S4" evidence="12">
    <location>
        <begin position="123"/>
        <end position="183"/>
    </location>
</feature>
<feature type="region of interest" description="Disordered" evidence="11">
    <location>
        <begin position="302"/>
        <end position="321"/>
    </location>
</feature>
<keyword evidence="4 10" id="KW-0694">RNA-binding</keyword>
<evidence type="ECO:0000256" key="6">
    <source>
        <dbReference type="ARBA" id="ARBA00023128"/>
    </source>
</evidence>
<keyword evidence="5 13" id="KW-0689">Ribosomal protein</keyword>
<sequence length="426" mass="48385">MRKRFHGLKRPRLRQSWNKYNLYNLSRAEDPIRRERTFFQQKWTAKSMTRAYHGETVREQKWTRMFRRTIKAVVPMDHRYLAEKDGSELAEGRGSGLDLAPDQKPRIIPKTPYMNMTYAPTERRLDTAIFRALFASSTRQARQFVVHGYVRVNGQKMIYPGYQLNPGDMFQVDPERVLYATGAPKDRTERRAGRKLRALRASQKEAAAGESSSDPEPAAEPQTPSSPPPSESTAPAKSTKETLQSLLAQAKLILTTPSQTLTARRKQDLRAFQRTVKRTLSRPDAFSTATSLDAQLSEITAKMAPEKPTPTPSSATPEEDIPKLSTPALQAQAASLTPQQLDTLRLALQEARDNPIDASKSYATPWRPREWMSAFAFIPRYLEVHHKICSAVYVRHPVARPGLAEVPTPYALHVNGLAHNWYLRRR</sequence>
<dbReference type="AlphaFoldDB" id="A0A2K9YDP6"/>
<dbReference type="Pfam" id="PF01479">
    <property type="entry name" value="S4"/>
    <property type="match status" value="1"/>
</dbReference>
<proteinExistence type="inferred from homology"/>
<dbReference type="GO" id="GO:0005763">
    <property type="term" value="C:mitochondrial small ribosomal subunit"/>
    <property type="evidence" value="ECO:0007669"/>
    <property type="project" value="TreeGrafter"/>
</dbReference>
<dbReference type="PROSITE" id="PS50889">
    <property type="entry name" value="S4"/>
    <property type="match status" value="1"/>
</dbReference>
<comment type="similarity">
    <text evidence="2">Belongs to the universal ribosomal protein uS4 family.</text>
</comment>
<reference evidence="13" key="1">
    <citation type="submission" date="2017-12" db="EMBL/GenBank/DDBJ databases">
        <title>Genome Sequencing Reveals a Rich Biosynthetic Potential.</title>
        <authorList>
            <person name="Bertrand R.L."/>
            <person name="Abdel-Hameed M.E."/>
            <person name="Sorensen J.L."/>
        </authorList>
    </citation>
    <scope>NUCLEOTIDE SEQUENCE</scope>
</reference>
<organism evidence="13">
    <name type="scientific">Cladonia uncialis subsp. uncialis</name>
    <dbReference type="NCBI Taxonomy" id="180999"/>
    <lineage>
        <taxon>Eukaryota</taxon>
        <taxon>Fungi</taxon>
        <taxon>Dikarya</taxon>
        <taxon>Ascomycota</taxon>
        <taxon>Pezizomycotina</taxon>
        <taxon>Lecanoromycetes</taxon>
        <taxon>OSLEUM clade</taxon>
        <taxon>Lecanoromycetidae</taxon>
        <taxon>Lecanorales</taxon>
        <taxon>Lecanorineae</taxon>
        <taxon>Cladoniaceae</taxon>
        <taxon>Cladonia</taxon>
    </lineage>
</organism>
<dbReference type="PANTHER" id="PTHR11831">
    <property type="entry name" value="30S 40S RIBOSOMAL PROTEIN"/>
    <property type="match status" value="1"/>
</dbReference>
<evidence type="ECO:0000256" key="11">
    <source>
        <dbReference type="SAM" id="MobiDB-lite"/>
    </source>
</evidence>
<evidence type="ECO:0000256" key="9">
    <source>
        <dbReference type="ARBA" id="ARBA00071419"/>
    </source>
</evidence>
<dbReference type="SUPFAM" id="SSF55174">
    <property type="entry name" value="Alpha-L RNA-binding motif"/>
    <property type="match status" value="1"/>
</dbReference>
<accession>A0A2K9YDP6</accession>
<dbReference type="InterPro" id="IPR022801">
    <property type="entry name" value="Ribosomal_uS4"/>
</dbReference>
<dbReference type="InterPro" id="IPR002942">
    <property type="entry name" value="S4_RNA-bd"/>
</dbReference>
<comment type="subcellular location">
    <subcellularLocation>
        <location evidence="1">Mitochondrion</location>
    </subcellularLocation>
</comment>